<proteinExistence type="predicted"/>
<dbReference type="AlphaFoldDB" id="A0A9N9AVX4"/>
<dbReference type="Proteomes" id="UP000789396">
    <property type="component" value="Unassembled WGS sequence"/>
</dbReference>
<organism evidence="1 2">
    <name type="scientific">Racocetra fulgida</name>
    <dbReference type="NCBI Taxonomy" id="60492"/>
    <lineage>
        <taxon>Eukaryota</taxon>
        <taxon>Fungi</taxon>
        <taxon>Fungi incertae sedis</taxon>
        <taxon>Mucoromycota</taxon>
        <taxon>Glomeromycotina</taxon>
        <taxon>Glomeromycetes</taxon>
        <taxon>Diversisporales</taxon>
        <taxon>Gigasporaceae</taxon>
        <taxon>Racocetra</taxon>
    </lineage>
</organism>
<comment type="caution">
    <text evidence="1">The sequence shown here is derived from an EMBL/GenBank/DDBJ whole genome shotgun (WGS) entry which is preliminary data.</text>
</comment>
<evidence type="ECO:0000313" key="2">
    <source>
        <dbReference type="Proteomes" id="UP000789396"/>
    </source>
</evidence>
<dbReference type="EMBL" id="CAJVPZ010004308">
    <property type="protein sequence ID" value="CAG8544094.1"/>
    <property type="molecule type" value="Genomic_DNA"/>
</dbReference>
<keyword evidence="2" id="KW-1185">Reference proteome</keyword>
<protein>
    <submittedName>
        <fullName evidence="1">5504_t:CDS:1</fullName>
    </submittedName>
</protein>
<accession>A0A9N9AVX4</accession>
<evidence type="ECO:0000313" key="1">
    <source>
        <dbReference type="EMBL" id="CAG8544094.1"/>
    </source>
</evidence>
<gene>
    <name evidence="1" type="ORF">RFULGI_LOCUS4353</name>
</gene>
<sequence>MNEKNLLDNIELEDEVQIDKTTIVKQCMNFSEEEKNEYMKDDSDNLSKSEVMTDLYEETF</sequence>
<reference evidence="1" key="1">
    <citation type="submission" date="2021-06" db="EMBL/GenBank/DDBJ databases">
        <authorList>
            <person name="Kallberg Y."/>
            <person name="Tangrot J."/>
            <person name="Rosling A."/>
        </authorList>
    </citation>
    <scope>NUCLEOTIDE SEQUENCE</scope>
    <source>
        <strain evidence="1">IN212</strain>
    </source>
</reference>
<name>A0A9N9AVX4_9GLOM</name>